<feature type="domain" description="RNA polymerase Rpb2" evidence="9">
    <location>
        <begin position="538"/>
        <end position="613"/>
    </location>
</feature>
<dbReference type="AlphaFoldDB" id="A0A645A0X9"/>
<dbReference type="Gene3D" id="2.40.50.150">
    <property type="match status" value="1"/>
</dbReference>
<dbReference type="CDD" id="cd12797">
    <property type="entry name" value="M23_peptidase"/>
    <property type="match status" value="1"/>
</dbReference>
<keyword evidence="5" id="KW-0804">Transcription</keyword>
<proteinExistence type="predicted"/>
<dbReference type="GO" id="GO:0003899">
    <property type="term" value="F:DNA-directed RNA polymerase activity"/>
    <property type="evidence" value="ECO:0007669"/>
    <property type="project" value="UniProtKB-EC"/>
</dbReference>
<gene>
    <name evidence="10" type="primary">rpoB_33</name>
    <name evidence="10" type="ORF">SDC9_93098</name>
</gene>
<dbReference type="GO" id="GO:0003677">
    <property type="term" value="F:DNA binding"/>
    <property type="evidence" value="ECO:0007669"/>
    <property type="project" value="InterPro"/>
</dbReference>
<sequence length="694" mass="77203">MDVSPKQVVSVATAMIPFLENDDANRALMGSNMQRQAVPVIKPESPIVGTGMEYKAAIDSGVVILARNGGVVEKVSSNEIVIRNDDGGRDRYKLLKFLRSNQGTCINQRPFVKKGEIVKKGQVIGDGPSTDYGEIGLGRNVLIGFMTWEGYNYEDAILISEKLVKEDVFTSIHIEEYEAEARDTKLGPEEITRDIPNVGEEALKDLDERGIIRIGAEVRTGDILVGKVTPKGETELTAEERLLRAIFGEKAREVRDTSLRVPHGEAGIIVDVKVFTRENGDELPPGVNQLVRVYIAQKRKISVGDKMAGRHGNKGVISRILPEEDMPFLPNGTPLEIVLNPLGVPSRMNIGQVLEVHLGLAAKALGWKIATPVFDGANENDIMDTLETANKFIQVKKQLKAIKNKISYTEDEEPGDFNIDENVEIINEYLSDPVFELDKKLSHFKGKIKDADLNNAKDLENLLGGLEDNPLVDVDLDRTGKITLRDGRTGEYFDNDVTVGYMYILKLLHLVDDKIHARSTGPYSLVTQQPLGGKAQFGGQRFGEMEVWALEAYGAAHTLQEILTVKSDDVVGRVKTYESIVKGENIPEPGVPESFKVLIKELQSLALDVKVLSEENEEIAIKESVDDDLEDLSNEMETREDVDLSNLPYKGGVEEEKDNLYDDYDEDAEEEDFEIDLDIDDLIKNETQEEEEDY</sequence>
<dbReference type="InterPro" id="IPR014724">
    <property type="entry name" value="RNA_pol_RPB2_OB-fold"/>
</dbReference>
<reference evidence="10" key="1">
    <citation type="submission" date="2019-08" db="EMBL/GenBank/DDBJ databases">
        <authorList>
            <person name="Kucharzyk K."/>
            <person name="Murdoch R.W."/>
            <person name="Higgins S."/>
            <person name="Loffler F."/>
        </authorList>
    </citation>
    <scope>NUCLEOTIDE SEQUENCE</scope>
</reference>
<dbReference type="GO" id="GO:0006351">
    <property type="term" value="P:DNA-templated transcription"/>
    <property type="evidence" value="ECO:0007669"/>
    <property type="project" value="InterPro"/>
</dbReference>
<dbReference type="SUPFAM" id="SSF64484">
    <property type="entry name" value="beta and beta-prime subunits of DNA dependent RNA-polymerase"/>
    <property type="match status" value="1"/>
</dbReference>
<keyword evidence="4 10" id="KW-0548">Nucleotidyltransferase</keyword>
<evidence type="ECO:0000256" key="3">
    <source>
        <dbReference type="ARBA" id="ARBA00022679"/>
    </source>
</evidence>
<dbReference type="Gene3D" id="3.90.1800.10">
    <property type="entry name" value="RNA polymerase alpha subunit dimerisation domain"/>
    <property type="match status" value="1"/>
</dbReference>
<evidence type="ECO:0000256" key="4">
    <source>
        <dbReference type="ARBA" id="ARBA00022695"/>
    </source>
</evidence>
<comment type="caution">
    <text evidence="10">The sequence shown here is derived from an EMBL/GenBank/DDBJ whole genome shotgun (WGS) entry which is preliminary data.</text>
</comment>
<dbReference type="InterPro" id="IPR007121">
    <property type="entry name" value="RNA_pol_bsu_CS"/>
</dbReference>
<dbReference type="PROSITE" id="PS01166">
    <property type="entry name" value="RNA_POL_BETA"/>
    <property type="match status" value="1"/>
</dbReference>
<evidence type="ECO:0000259" key="8">
    <source>
        <dbReference type="Pfam" id="PF00562"/>
    </source>
</evidence>
<dbReference type="GO" id="GO:0032549">
    <property type="term" value="F:ribonucleoside binding"/>
    <property type="evidence" value="ECO:0007669"/>
    <property type="project" value="InterPro"/>
</dbReference>
<dbReference type="GO" id="GO:0000428">
    <property type="term" value="C:DNA-directed RNA polymerase complex"/>
    <property type="evidence" value="ECO:0007669"/>
    <property type="project" value="UniProtKB-KW"/>
</dbReference>
<feature type="domain" description="DNA-directed RNA polymerase subunit 2 hybrid-binding" evidence="8">
    <location>
        <begin position="66"/>
        <end position="390"/>
    </location>
</feature>
<dbReference type="Pfam" id="PF00562">
    <property type="entry name" value="RNA_pol_Rpb2_6"/>
    <property type="match status" value="2"/>
</dbReference>
<evidence type="ECO:0000256" key="1">
    <source>
        <dbReference type="ARBA" id="ARBA00012418"/>
    </source>
</evidence>
<feature type="region of interest" description="Disordered" evidence="7">
    <location>
        <begin position="636"/>
        <end position="661"/>
    </location>
</feature>
<evidence type="ECO:0000256" key="6">
    <source>
        <dbReference type="ARBA" id="ARBA00048552"/>
    </source>
</evidence>
<accession>A0A645A0X9</accession>
<name>A0A645A0X9_9ZZZZ</name>
<evidence type="ECO:0000256" key="5">
    <source>
        <dbReference type="ARBA" id="ARBA00023163"/>
    </source>
</evidence>
<dbReference type="CDD" id="cd00653">
    <property type="entry name" value="RNA_pol_B_RPB2"/>
    <property type="match status" value="1"/>
</dbReference>
<organism evidence="10">
    <name type="scientific">bioreactor metagenome</name>
    <dbReference type="NCBI Taxonomy" id="1076179"/>
    <lineage>
        <taxon>unclassified sequences</taxon>
        <taxon>metagenomes</taxon>
        <taxon>ecological metagenomes</taxon>
    </lineage>
</organism>
<keyword evidence="3 10" id="KW-0808">Transferase</keyword>
<dbReference type="FunFam" id="3.90.1800.10:FF:000001">
    <property type="entry name" value="DNA-directed RNA polymerase subunit beta"/>
    <property type="match status" value="1"/>
</dbReference>
<dbReference type="Gene3D" id="2.40.270.10">
    <property type="entry name" value="DNA-directed RNA polymerase, subunit 2, domain 6"/>
    <property type="match status" value="2"/>
</dbReference>
<dbReference type="InterPro" id="IPR007120">
    <property type="entry name" value="DNA-dir_RNAP_su2_dom"/>
</dbReference>
<keyword evidence="2 10" id="KW-0240">DNA-directed RNA polymerase</keyword>
<evidence type="ECO:0000256" key="7">
    <source>
        <dbReference type="SAM" id="MobiDB-lite"/>
    </source>
</evidence>
<evidence type="ECO:0000256" key="2">
    <source>
        <dbReference type="ARBA" id="ARBA00022478"/>
    </source>
</evidence>
<dbReference type="Gene3D" id="3.90.1100.10">
    <property type="match status" value="1"/>
</dbReference>
<dbReference type="NCBIfam" id="NF001616">
    <property type="entry name" value="PRK00405.1"/>
    <property type="match status" value="1"/>
</dbReference>
<dbReference type="InterPro" id="IPR007641">
    <property type="entry name" value="RNA_pol_Rpb2_7"/>
</dbReference>
<dbReference type="EMBL" id="VSSQ01011262">
    <property type="protein sequence ID" value="MPM46398.1"/>
    <property type="molecule type" value="Genomic_DNA"/>
</dbReference>
<dbReference type="PANTHER" id="PTHR20856">
    <property type="entry name" value="DNA-DIRECTED RNA POLYMERASE I SUBUNIT 2"/>
    <property type="match status" value="1"/>
</dbReference>
<dbReference type="Pfam" id="PF04560">
    <property type="entry name" value="RNA_pol_Rpb2_7"/>
    <property type="match status" value="1"/>
</dbReference>
<dbReference type="InterPro" id="IPR037033">
    <property type="entry name" value="DNA-dir_RNAP_su2_hyb_sf"/>
</dbReference>
<feature type="domain" description="DNA-directed RNA polymerase subunit 2 hybrid-binding" evidence="8">
    <location>
        <begin position="469"/>
        <end position="536"/>
    </location>
</feature>
<dbReference type="EC" id="2.7.7.6" evidence="1"/>
<dbReference type="InterPro" id="IPR015712">
    <property type="entry name" value="DNA-dir_RNA_pol_su2"/>
</dbReference>
<comment type="catalytic activity">
    <reaction evidence="6">
        <text>RNA(n) + a ribonucleoside 5'-triphosphate = RNA(n+1) + diphosphate</text>
        <dbReference type="Rhea" id="RHEA:21248"/>
        <dbReference type="Rhea" id="RHEA-COMP:14527"/>
        <dbReference type="Rhea" id="RHEA-COMP:17342"/>
        <dbReference type="ChEBI" id="CHEBI:33019"/>
        <dbReference type="ChEBI" id="CHEBI:61557"/>
        <dbReference type="ChEBI" id="CHEBI:140395"/>
        <dbReference type="EC" id="2.7.7.6"/>
    </reaction>
</comment>
<evidence type="ECO:0000259" key="9">
    <source>
        <dbReference type="Pfam" id="PF04560"/>
    </source>
</evidence>
<protein>
    <recommendedName>
        <fullName evidence="1">DNA-directed RNA polymerase</fullName>
        <ecNumber evidence="1">2.7.7.6</ecNumber>
    </recommendedName>
</protein>
<evidence type="ECO:0000313" key="10">
    <source>
        <dbReference type="EMBL" id="MPM46398.1"/>
    </source>
</evidence>
<dbReference type="Gene3D" id="2.40.50.100">
    <property type="match status" value="1"/>
</dbReference>